<evidence type="ECO:0000259" key="3">
    <source>
        <dbReference type="Pfam" id="PF05175"/>
    </source>
</evidence>
<dbReference type="GO" id="GO:0032259">
    <property type="term" value="P:methylation"/>
    <property type="evidence" value="ECO:0007669"/>
    <property type="project" value="UniProtKB-KW"/>
</dbReference>
<sequence>MSEHYYSRRPGTESRKETIELDISGKSMPFWVDRGVFSRGGLDFGSRLLLESWEAPSVDGPVLDAGCGWGPLGLTIASWCPEREVVLVDINERSAELSRANAERQRLGNVTVRQQNLMEGEEPGTYAAVVTNPPIRAGKDVVFQLYEGAWEVLRPGGVLYVVIQKKQGAPSTKQKLQDLGFHVETKAKSKGYFIFAAEKTLT</sequence>
<dbReference type="InterPro" id="IPR046977">
    <property type="entry name" value="RsmC/RlmG"/>
</dbReference>
<dbReference type="OrthoDB" id="9764961at2"/>
<dbReference type="PANTHER" id="PTHR47816">
    <property type="entry name" value="RIBOSOMAL RNA SMALL SUBUNIT METHYLTRANSFERASE C"/>
    <property type="match status" value="1"/>
</dbReference>
<accession>A0A2P6MEA9</accession>
<dbReference type="Proteomes" id="UP000243650">
    <property type="component" value="Unassembled WGS sequence"/>
</dbReference>
<dbReference type="PANTHER" id="PTHR47816:SF4">
    <property type="entry name" value="RIBOSOMAL RNA SMALL SUBUNIT METHYLTRANSFERASE C"/>
    <property type="match status" value="1"/>
</dbReference>
<dbReference type="Gene3D" id="3.40.50.150">
    <property type="entry name" value="Vaccinia Virus protein VP39"/>
    <property type="match status" value="1"/>
</dbReference>
<comment type="caution">
    <text evidence="4">The sequence shown here is derived from an EMBL/GenBank/DDBJ whole genome shotgun (WGS) entry which is preliminary data.</text>
</comment>
<dbReference type="SUPFAM" id="SSF53335">
    <property type="entry name" value="S-adenosyl-L-methionine-dependent methyltransferases"/>
    <property type="match status" value="1"/>
</dbReference>
<organism evidence="4 5">
    <name type="scientific">Alkalicoccus urumqiensis</name>
    <name type="common">Bacillus urumqiensis</name>
    <dbReference type="NCBI Taxonomy" id="1548213"/>
    <lineage>
        <taxon>Bacteria</taxon>
        <taxon>Bacillati</taxon>
        <taxon>Bacillota</taxon>
        <taxon>Bacilli</taxon>
        <taxon>Bacillales</taxon>
        <taxon>Bacillaceae</taxon>
        <taxon>Alkalicoccus</taxon>
    </lineage>
</organism>
<feature type="domain" description="Methyltransferase small" evidence="3">
    <location>
        <begin position="29"/>
        <end position="195"/>
    </location>
</feature>
<dbReference type="InterPro" id="IPR029063">
    <property type="entry name" value="SAM-dependent_MTases_sf"/>
</dbReference>
<evidence type="ECO:0000313" key="4">
    <source>
        <dbReference type="EMBL" id="PRO64618.1"/>
    </source>
</evidence>
<keyword evidence="5" id="KW-1185">Reference proteome</keyword>
<gene>
    <name evidence="4" type="ORF">C6I21_14070</name>
</gene>
<evidence type="ECO:0000256" key="2">
    <source>
        <dbReference type="ARBA" id="ARBA00022679"/>
    </source>
</evidence>
<proteinExistence type="predicted"/>
<dbReference type="GO" id="GO:0008757">
    <property type="term" value="F:S-adenosylmethionine-dependent methyltransferase activity"/>
    <property type="evidence" value="ECO:0007669"/>
    <property type="project" value="InterPro"/>
</dbReference>
<dbReference type="InterPro" id="IPR007848">
    <property type="entry name" value="Small_mtfrase_dom"/>
</dbReference>
<dbReference type="RefSeq" id="WP_105960109.1">
    <property type="nucleotide sequence ID" value="NZ_PVNS01000014.1"/>
</dbReference>
<evidence type="ECO:0000313" key="5">
    <source>
        <dbReference type="Proteomes" id="UP000243650"/>
    </source>
</evidence>
<dbReference type="CDD" id="cd02440">
    <property type="entry name" value="AdoMet_MTases"/>
    <property type="match status" value="1"/>
</dbReference>
<evidence type="ECO:0000256" key="1">
    <source>
        <dbReference type="ARBA" id="ARBA00022603"/>
    </source>
</evidence>
<keyword evidence="1 4" id="KW-0489">Methyltransferase</keyword>
<name>A0A2P6MEA9_ALKUR</name>
<dbReference type="Pfam" id="PF05175">
    <property type="entry name" value="MTS"/>
    <property type="match status" value="1"/>
</dbReference>
<reference evidence="4 5" key="1">
    <citation type="submission" date="2018-03" db="EMBL/GenBank/DDBJ databases">
        <title>Bacillus urumqiensis sp. nov., a moderately haloalkaliphilic bacterium isolated from a salt lake.</title>
        <authorList>
            <person name="Zhao B."/>
            <person name="Liao Z."/>
        </authorList>
    </citation>
    <scope>NUCLEOTIDE SEQUENCE [LARGE SCALE GENOMIC DNA]</scope>
    <source>
        <strain evidence="4 5">BZ-SZ-XJ18</strain>
    </source>
</reference>
<keyword evidence="2 4" id="KW-0808">Transferase</keyword>
<dbReference type="AlphaFoldDB" id="A0A2P6MEA9"/>
<protein>
    <submittedName>
        <fullName evidence="4">16S rRNA methyltransferase</fullName>
    </submittedName>
</protein>
<dbReference type="EMBL" id="PVNS01000014">
    <property type="protein sequence ID" value="PRO64618.1"/>
    <property type="molecule type" value="Genomic_DNA"/>
</dbReference>